<evidence type="ECO:0000256" key="2">
    <source>
        <dbReference type="ARBA" id="ARBA00022448"/>
    </source>
</evidence>
<dbReference type="eggNOG" id="COG1134">
    <property type="taxonomic scope" value="Bacteria"/>
</dbReference>
<dbReference type="CDD" id="cd10147">
    <property type="entry name" value="Wzt_C-like"/>
    <property type="match status" value="1"/>
</dbReference>
<evidence type="ECO:0000259" key="5">
    <source>
        <dbReference type="PROSITE" id="PS50893"/>
    </source>
</evidence>
<gene>
    <name evidence="6" type="ordered locus">Sinac_2453</name>
</gene>
<dbReference type="SMART" id="SM00382">
    <property type="entry name" value="AAA"/>
    <property type="match status" value="1"/>
</dbReference>
<dbReference type="KEGG" id="saci:Sinac_2453"/>
<evidence type="ECO:0000256" key="1">
    <source>
        <dbReference type="ARBA" id="ARBA00005417"/>
    </source>
</evidence>
<evidence type="ECO:0000256" key="4">
    <source>
        <dbReference type="ARBA" id="ARBA00022840"/>
    </source>
</evidence>
<dbReference type="InterPro" id="IPR050683">
    <property type="entry name" value="Bact_Polysacc_Export_ATP-bd"/>
</dbReference>
<dbReference type="HOGENOM" id="CLU_000604_101_1_0"/>
<dbReference type="Pfam" id="PF00005">
    <property type="entry name" value="ABC_tran"/>
    <property type="match status" value="1"/>
</dbReference>
<dbReference type="GO" id="GO:0016020">
    <property type="term" value="C:membrane"/>
    <property type="evidence" value="ECO:0007669"/>
    <property type="project" value="InterPro"/>
</dbReference>
<dbReference type="GO" id="GO:0005524">
    <property type="term" value="F:ATP binding"/>
    <property type="evidence" value="ECO:0007669"/>
    <property type="project" value="UniProtKB-KW"/>
</dbReference>
<keyword evidence="2" id="KW-0813">Transport</keyword>
<name>L0DD49_SINAD</name>
<dbReference type="InterPro" id="IPR027417">
    <property type="entry name" value="P-loop_NTPase"/>
</dbReference>
<keyword evidence="3" id="KW-0547">Nucleotide-binding</keyword>
<dbReference type="PROSITE" id="PS50893">
    <property type="entry name" value="ABC_TRANSPORTER_2"/>
    <property type="match status" value="1"/>
</dbReference>
<reference evidence="6 7" key="1">
    <citation type="submission" date="2012-02" db="EMBL/GenBank/DDBJ databases">
        <title>Complete sequence of chromosome of Singulisphaera acidiphila DSM 18658.</title>
        <authorList>
            <consortium name="US DOE Joint Genome Institute (JGI-PGF)"/>
            <person name="Lucas S."/>
            <person name="Copeland A."/>
            <person name="Lapidus A."/>
            <person name="Glavina del Rio T."/>
            <person name="Dalin E."/>
            <person name="Tice H."/>
            <person name="Bruce D."/>
            <person name="Goodwin L."/>
            <person name="Pitluck S."/>
            <person name="Peters L."/>
            <person name="Ovchinnikova G."/>
            <person name="Chertkov O."/>
            <person name="Kyrpides N."/>
            <person name="Mavromatis K."/>
            <person name="Ivanova N."/>
            <person name="Brettin T."/>
            <person name="Detter J.C."/>
            <person name="Han C."/>
            <person name="Larimer F."/>
            <person name="Land M."/>
            <person name="Hauser L."/>
            <person name="Markowitz V."/>
            <person name="Cheng J.-F."/>
            <person name="Hugenholtz P."/>
            <person name="Woyke T."/>
            <person name="Wu D."/>
            <person name="Tindall B."/>
            <person name="Pomrenke H."/>
            <person name="Brambilla E."/>
            <person name="Klenk H.-P."/>
            <person name="Eisen J.A."/>
        </authorList>
    </citation>
    <scope>NUCLEOTIDE SEQUENCE [LARGE SCALE GENOMIC DNA]</scope>
    <source>
        <strain evidence="7">ATCC BAA-1392 / DSM 18658 / VKM B-2454 / MOB10</strain>
    </source>
</reference>
<dbReference type="InterPro" id="IPR003439">
    <property type="entry name" value="ABC_transporter-like_ATP-bd"/>
</dbReference>
<dbReference type="InterPro" id="IPR029439">
    <property type="entry name" value="Wzt_C"/>
</dbReference>
<dbReference type="GO" id="GO:0140359">
    <property type="term" value="F:ABC-type transporter activity"/>
    <property type="evidence" value="ECO:0007669"/>
    <property type="project" value="InterPro"/>
</dbReference>
<dbReference type="Pfam" id="PF14524">
    <property type="entry name" value="Wzt_C"/>
    <property type="match status" value="1"/>
</dbReference>
<dbReference type="Proteomes" id="UP000010798">
    <property type="component" value="Chromosome"/>
</dbReference>
<dbReference type="InterPro" id="IPR015860">
    <property type="entry name" value="ABC_transpr_TagH-like"/>
</dbReference>
<dbReference type="EMBL" id="CP003364">
    <property type="protein sequence ID" value="AGA26763.1"/>
    <property type="molecule type" value="Genomic_DNA"/>
</dbReference>
<feature type="domain" description="ABC transporter" evidence="5">
    <location>
        <begin position="13"/>
        <end position="233"/>
    </location>
</feature>
<dbReference type="Gene3D" id="3.40.50.300">
    <property type="entry name" value="P-loop containing nucleotide triphosphate hydrolases"/>
    <property type="match status" value="1"/>
</dbReference>
<proteinExistence type="inferred from homology"/>
<organism evidence="6 7">
    <name type="scientific">Singulisphaera acidiphila (strain ATCC BAA-1392 / DSM 18658 / VKM B-2454 / MOB10)</name>
    <dbReference type="NCBI Taxonomy" id="886293"/>
    <lineage>
        <taxon>Bacteria</taxon>
        <taxon>Pseudomonadati</taxon>
        <taxon>Planctomycetota</taxon>
        <taxon>Planctomycetia</taxon>
        <taxon>Isosphaerales</taxon>
        <taxon>Isosphaeraceae</taxon>
        <taxon>Singulisphaera</taxon>
    </lineage>
</organism>
<accession>L0DD49</accession>
<dbReference type="InterPro" id="IPR003593">
    <property type="entry name" value="AAA+_ATPase"/>
</dbReference>
<dbReference type="STRING" id="886293.Sinac_2453"/>
<dbReference type="GO" id="GO:0016887">
    <property type="term" value="F:ATP hydrolysis activity"/>
    <property type="evidence" value="ECO:0007669"/>
    <property type="project" value="InterPro"/>
</dbReference>
<dbReference type="PANTHER" id="PTHR46743">
    <property type="entry name" value="TEICHOIC ACIDS EXPORT ATP-BINDING PROTEIN TAGH"/>
    <property type="match status" value="1"/>
</dbReference>
<dbReference type="RefSeq" id="WP_015245915.1">
    <property type="nucleotide sequence ID" value="NC_019892.1"/>
</dbReference>
<evidence type="ECO:0000313" key="6">
    <source>
        <dbReference type="EMBL" id="AGA26763.1"/>
    </source>
</evidence>
<dbReference type="OrthoDB" id="9778870at2"/>
<dbReference type="SUPFAM" id="SSF52540">
    <property type="entry name" value="P-loop containing nucleoside triphosphate hydrolases"/>
    <property type="match status" value="1"/>
</dbReference>
<keyword evidence="4" id="KW-0067">ATP-binding</keyword>
<evidence type="ECO:0000256" key="3">
    <source>
        <dbReference type="ARBA" id="ARBA00022741"/>
    </source>
</evidence>
<sequence length="393" mass="43920">MAMAASPWNRLRRRGQRVAEESKDELWALKDVSFRVGRGEAIGIIGRNGAGKSTLLKVLSRITAPTTGKIKLVGRVGSLLEVGTGFHPELTGRENIFLNAAVIGMSRSEIIRKFDQIVDFAEVGRFIDTPVKRYSSGMYVRLAFAVAAHMEPDILIIDEVLSVGDLAFQRKCMDHAKRLRERDVTLLFVSHSMFSIKAVCDRSVYLAAGEVVYDGPTDEAIRRYDSEGRMDMSAWAQATVGSDPTQCPIYIRKLETLSERGEPRTLFDHGERIRIRLHFEAQEPVHEPNFAVALIRSDDVSCCNYSTAMDGFSTATVAGSGMIELLTPPVKLVSEMYTIHALIWDSSFQRLYCSQVGGNINIRHPTLSHQFGVFHEAAEWHWERESSRELGPG</sequence>
<evidence type="ECO:0000313" key="7">
    <source>
        <dbReference type="Proteomes" id="UP000010798"/>
    </source>
</evidence>
<dbReference type="PANTHER" id="PTHR46743:SF2">
    <property type="entry name" value="TEICHOIC ACIDS EXPORT ATP-BINDING PROTEIN TAGH"/>
    <property type="match status" value="1"/>
</dbReference>
<dbReference type="CDD" id="cd03220">
    <property type="entry name" value="ABC_KpsT_Wzt"/>
    <property type="match status" value="1"/>
</dbReference>
<dbReference type="AlphaFoldDB" id="L0DD49"/>
<dbReference type="Gene3D" id="2.70.50.60">
    <property type="entry name" value="abc- transporter (atp binding component) like domain"/>
    <property type="match status" value="1"/>
</dbReference>
<protein>
    <submittedName>
        <fullName evidence="6">ABC-type polysaccharide/polyol phosphate transport system, ATPase component</fullName>
    </submittedName>
</protein>
<comment type="similarity">
    <text evidence="1">Belongs to the ABC transporter superfamily.</text>
</comment>
<keyword evidence="7" id="KW-1185">Reference proteome</keyword>